<protein>
    <submittedName>
        <fullName evidence="1">Uncharacterized protein</fullName>
    </submittedName>
</protein>
<reference evidence="1" key="1">
    <citation type="submission" date="2019-08" db="EMBL/GenBank/DDBJ databases">
        <authorList>
            <person name="Kucharzyk K."/>
            <person name="Murdoch R.W."/>
            <person name="Higgins S."/>
            <person name="Loffler F."/>
        </authorList>
    </citation>
    <scope>NUCLEOTIDE SEQUENCE</scope>
</reference>
<sequence length="99" mass="11638">MKECPNCHEEMEDSYDLCWNCNYSIIEKKVVKITETEEGDRDINCIRCNISLKYAGKYKFHEGGTPGFFGNFFELFVNRESFELYVCPRCGKVEFYTSV</sequence>
<organism evidence="1">
    <name type="scientific">bioreactor metagenome</name>
    <dbReference type="NCBI Taxonomy" id="1076179"/>
    <lineage>
        <taxon>unclassified sequences</taxon>
        <taxon>metagenomes</taxon>
        <taxon>ecological metagenomes</taxon>
    </lineage>
</organism>
<name>A0A644VP97_9ZZZZ</name>
<comment type="caution">
    <text evidence="1">The sequence shown here is derived from an EMBL/GenBank/DDBJ whole genome shotgun (WGS) entry which is preliminary data.</text>
</comment>
<gene>
    <name evidence="1" type="ORF">SDC9_39345</name>
</gene>
<accession>A0A644VP97</accession>
<proteinExistence type="predicted"/>
<evidence type="ECO:0000313" key="1">
    <source>
        <dbReference type="EMBL" id="MPL93219.1"/>
    </source>
</evidence>
<dbReference type="EMBL" id="VSSQ01000385">
    <property type="protein sequence ID" value="MPL93219.1"/>
    <property type="molecule type" value="Genomic_DNA"/>
</dbReference>
<dbReference type="AlphaFoldDB" id="A0A644VP97"/>